<feature type="compositionally biased region" description="Basic and acidic residues" evidence="2">
    <location>
        <begin position="1339"/>
        <end position="1365"/>
    </location>
</feature>
<feature type="compositionally biased region" description="Basic and acidic residues" evidence="2">
    <location>
        <begin position="1455"/>
        <end position="1469"/>
    </location>
</feature>
<proteinExistence type="predicted"/>
<feature type="compositionally biased region" description="Polar residues" evidence="2">
    <location>
        <begin position="1273"/>
        <end position="1283"/>
    </location>
</feature>
<organism evidence="5">
    <name type="scientific">Caenorhabditis brenneri</name>
    <name type="common">Nematode worm</name>
    <dbReference type="NCBI Taxonomy" id="135651"/>
    <lineage>
        <taxon>Eukaryota</taxon>
        <taxon>Metazoa</taxon>
        <taxon>Ecdysozoa</taxon>
        <taxon>Nematoda</taxon>
        <taxon>Chromadorea</taxon>
        <taxon>Rhabditida</taxon>
        <taxon>Rhabditina</taxon>
        <taxon>Rhabditomorpha</taxon>
        <taxon>Rhabditoidea</taxon>
        <taxon>Rhabditidae</taxon>
        <taxon>Peloderinae</taxon>
        <taxon>Caenorhabditis</taxon>
    </lineage>
</organism>
<feature type="compositionally biased region" description="Basic and acidic residues" evidence="2">
    <location>
        <begin position="1175"/>
        <end position="1185"/>
    </location>
</feature>
<feature type="region of interest" description="Disordered" evidence="2">
    <location>
        <begin position="1045"/>
        <end position="1067"/>
    </location>
</feature>
<evidence type="ECO:0000259" key="3">
    <source>
        <dbReference type="Pfam" id="PF25100"/>
    </source>
</evidence>
<dbReference type="InParanoid" id="G0N7D5"/>
<dbReference type="Pfam" id="PF25100">
    <property type="entry name" value="DUF7809"/>
    <property type="match status" value="1"/>
</dbReference>
<feature type="compositionally biased region" description="Basic and acidic residues" evidence="2">
    <location>
        <begin position="1241"/>
        <end position="1256"/>
    </location>
</feature>
<accession>G0N7D5</accession>
<keyword evidence="1" id="KW-0175">Coiled coil</keyword>
<feature type="compositionally biased region" description="Acidic residues" evidence="2">
    <location>
        <begin position="1494"/>
        <end position="1511"/>
    </location>
</feature>
<feature type="compositionally biased region" description="Basic and acidic residues" evidence="2">
    <location>
        <begin position="1285"/>
        <end position="1303"/>
    </location>
</feature>
<reference evidence="5" key="1">
    <citation type="submission" date="2011-07" db="EMBL/GenBank/DDBJ databases">
        <authorList>
            <consortium name="Caenorhabditis brenneri Sequencing and Analysis Consortium"/>
            <person name="Wilson R.K."/>
        </authorList>
    </citation>
    <scope>NUCLEOTIDE SEQUENCE [LARGE SCALE GENOMIC DNA]</scope>
    <source>
        <strain evidence="5">PB2801</strain>
    </source>
</reference>
<feature type="domain" description="DUF7809" evidence="3">
    <location>
        <begin position="122"/>
        <end position="225"/>
    </location>
</feature>
<evidence type="ECO:0000256" key="2">
    <source>
        <dbReference type="SAM" id="MobiDB-lite"/>
    </source>
</evidence>
<feature type="region of interest" description="Disordered" evidence="2">
    <location>
        <begin position="906"/>
        <end position="944"/>
    </location>
</feature>
<gene>
    <name evidence="4" type="ORF">CAEBREN_20232</name>
</gene>
<feature type="compositionally biased region" description="Basic and acidic residues" evidence="2">
    <location>
        <begin position="1407"/>
        <end position="1440"/>
    </location>
</feature>
<name>G0N7D5_CAEBE</name>
<dbReference type="PANTHER" id="PTHR21447">
    <property type="entry name" value="RING-TYPE DOMAIN-CONTAINING PROTEIN-RELATED"/>
    <property type="match status" value="1"/>
</dbReference>
<feature type="region of interest" description="Disordered" evidence="2">
    <location>
        <begin position="1394"/>
        <end position="1580"/>
    </location>
</feature>
<dbReference type="GO" id="GO:0045121">
    <property type="term" value="C:membrane raft"/>
    <property type="evidence" value="ECO:0007669"/>
    <property type="project" value="TreeGrafter"/>
</dbReference>
<feature type="coiled-coil region" evidence="1">
    <location>
        <begin position="1594"/>
        <end position="1662"/>
    </location>
</feature>
<dbReference type="eggNOG" id="KOG0800">
    <property type="taxonomic scope" value="Eukaryota"/>
</dbReference>
<feature type="region of interest" description="Disordered" evidence="2">
    <location>
        <begin position="1124"/>
        <end position="1368"/>
    </location>
</feature>
<feature type="compositionally biased region" description="Acidic residues" evidence="2">
    <location>
        <begin position="1017"/>
        <end position="1027"/>
    </location>
</feature>
<feature type="compositionally biased region" description="Basic and acidic residues" evidence="2">
    <location>
        <begin position="1204"/>
        <end position="1219"/>
    </location>
</feature>
<dbReference type="PANTHER" id="PTHR21447:SF13">
    <property type="entry name" value="RING-TYPE DOMAIN-CONTAINING PROTEIN"/>
    <property type="match status" value="1"/>
</dbReference>
<protein>
    <recommendedName>
        <fullName evidence="3">DUF7809 domain-containing protein</fullName>
    </recommendedName>
</protein>
<keyword evidence="5" id="KW-1185">Reference proteome</keyword>
<dbReference type="InterPro" id="IPR056711">
    <property type="entry name" value="DUF7809"/>
</dbReference>
<feature type="compositionally biased region" description="Basic and acidic residues" evidence="2">
    <location>
        <begin position="1144"/>
        <end position="1167"/>
    </location>
</feature>
<dbReference type="GO" id="GO:0045087">
    <property type="term" value="P:innate immune response"/>
    <property type="evidence" value="ECO:0007669"/>
    <property type="project" value="TreeGrafter"/>
</dbReference>
<dbReference type="HOGENOM" id="CLU_240883_0_0_1"/>
<feature type="region of interest" description="Disordered" evidence="2">
    <location>
        <begin position="823"/>
        <end position="851"/>
    </location>
</feature>
<sequence>MDNSTIDLHGCLIEPAFLTILKEYLVFEDLPAKCLPSFSTSVRPRYPKIKDDGKQILKQMFDNCPLLSRTRVEMYGSPEELAENLKIYSDFPSNHRVFGFLPGWPYNTTITKYKSLKTEEEFIYKHDLFTYIHHLALKYIESQRFKRSVLVFQTLFLKQFGEFYDDRCEFIKYDQAWMNNLKKKYIKVWKKAQRLVKDPNFKNDNIYTSVTPLFTDMMPNWMKRKEDMHLLPTPVVVRVFNDEFVFEKEFMDAMKLTGNCHASLVLSSKPLFPVIIPLTSLTGYNIFTDPKNVKFVKVPIKRAKHAATPVLSPYGGHCISSVDAFLEILRVLIFRHRIFQRFKKHQWQTVKTVLSILGQTFTPHMRPHFISVSTIARLKTSLAEQMEPYNDLPFREFRRVDHEGFSLEDLKDELNHSKLDECFPEIGRYARMVYEEVDEKKLKPVLRTCDFYDALEQCQLICFLERMGDLKLFLHQQQGCSRVPQLHCDYCKPPPLVPKRYLKTHTRCTLVSNELKREFYSNMKYFSPGQAQDYGVKFFILDSNDVVKRERARLCHYRKKWPPRKNVTIDSTELRLVLEDFDVDKERITMIPDSSHEITVYRMLTEPHPLYLQVPAPNGKQMIMRPYQLIYFLFRRVVCSLNWNKERCKIHEDCLEGFRMIVLGKMREIAEFDENAYIPTTILDNILQGYQSLCPSLYSNPPKVTPMSALSVYSYDETISNDRFQTISRLFGLEDFMEPDEEEEEEEEKEEIRIDMARYRILEALISQFVRGEANEIEMILTDELWTCNSPRVEGIRKPKGVLTSNEGMIKFEDARIAIQKKKPKKRLAKTGTDSVGTKNSDEMGPEAGEDTVLEGTSKLDSEVAGLKREDLITMKNDQEIRNDDSEVDGVKDIENSEMPEKIVENRIQQSQTEESKHAETETDLENVASVPEVEAAQEPEENAEMLTDGLISLKLEERNEDQVAENVKIAIEDAETVISDKMTEECNPEHQADTGMEIKDVVSQSEGGMTQKSEKDADEEYNDLEVEDGKVLTEKLVEIMEDQTIEKNEKNVPEIKEPDLETGTEKNQNEVLEASTHLEPQEQVKTPLDVEVTEPREEKTLVIEINHVVNRSEKNVAIEEDIGAHEEGKVTSQQLEIVNGKPETVKRACEDRKVVYSDQTTEKSDLEPEEQEERDTKTQPERNETNLGPEVEDGAVLDIELTGSDKEKKKAVEMEIKNENQGQTSDDVGSDDCELGDSDITEKEKSLSPRSKENLEPMNTATENGEPEKVETASSSIETTNPELHLETKTGTHLESDTRLDTPRCTVDAGGDDESGSERKSSEDIVGDNSCEDPEATEDFKENPGMKNEAILENHGKSVEDNKNPADYPQDVTKAIFFSQLEKKENVGVEMKEELELSDVSDESWEDPKVTEPVDENPEMKDAEIPKNQHVEPEIKLEQTLEGENPSEEIFSPLEKEEDVKLEIKEDVTGDSSEPIEVNPIQTVKETQHGNLDDLEAEKDENPEDPEDDTEQHQKQTLPPLHVEIGNPRATHVEMKDSGCSEASTIPELVTEGSSKPISWKHMETQTSTEVLPESRSKDKEIEGLKRANLQIAQQSKSQISQLQEKFDATKSQLSQRIEELEEELRMERDKVATPCNNNEVEELKKTIKVLQDNNAALTVRDEEKAKMIKMLMDCLKGSAGPEKLVGEGVGNKMAGSSGV</sequence>
<dbReference type="Proteomes" id="UP000008068">
    <property type="component" value="Unassembled WGS sequence"/>
</dbReference>
<dbReference type="EMBL" id="GL379847">
    <property type="protein sequence ID" value="EGT54755.1"/>
    <property type="molecule type" value="Genomic_DNA"/>
</dbReference>
<feature type="compositionally biased region" description="Acidic residues" evidence="2">
    <location>
        <begin position="1397"/>
        <end position="1406"/>
    </location>
</feature>
<feature type="compositionally biased region" description="Acidic residues" evidence="2">
    <location>
        <begin position="1229"/>
        <end position="1240"/>
    </location>
</feature>
<evidence type="ECO:0000256" key="1">
    <source>
        <dbReference type="SAM" id="Coils"/>
    </source>
</evidence>
<feature type="region of interest" description="Disordered" evidence="2">
    <location>
        <begin position="1005"/>
        <end position="1027"/>
    </location>
</feature>
<evidence type="ECO:0000313" key="4">
    <source>
        <dbReference type="EMBL" id="EGT54755.1"/>
    </source>
</evidence>
<evidence type="ECO:0000313" key="5">
    <source>
        <dbReference type="Proteomes" id="UP000008068"/>
    </source>
</evidence>